<evidence type="ECO:0000256" key="2">
    <source>
        <dbReference type="ARBA" id="ARBA00022525"/>
    </source>
</evidence>
<dbReference type="Pfam" id="PF00021">
    <property type="entry name" value="UPAR_LY6"/>
    <property type="match status" value="2"/>
</dbReference>
<dbReference type="SUPFAM" id="SSF57302">
    <property type="entry name" value="Snake toxin-like"/>
    <property type="match status" value="2"/>
</dbReference>
<name>A0A401RT75_CHIPU</name>
<evidence type="ECO:0000256" key="3">
    <source>
        <dbReference type="SAM" id="SignalP"/>
    </source>
</evidence>
<evidence type="ECO:0000313" key="6">
    <source>
        <dbReference type="Proteomes" id="UP000287033"/>
    </source>
</evidence>
<dbReference type="SMART" id="SM00134">
    <property type="entry name" value="LU"/>
    <property type="match status" value="2"/>
</dbReference>
<dbReference type="Proteomes" id="UP000287033">
    <property type="component" value="Unassembled WGS sequence"/>
</dbReference>
<dbReference type="InterPro" id="IPR045860">
    <property type="entry name" value="Snake_toxin-like_sf"/>
</dbReference>
<sequence length="197" mass="21006">MQLLQSVLIICAFVAEVQSLTCLSCTAPSHTCETTQTSCRPGINSCITMSVSTNAGGMKQFMILKNCGVCEQNTSLQFGSMNVAEICKSCSSNLCNNHPFEEGPSNLNGFECYTNSPEDSNARSIVKCTGTQDHCLTASSSFGGVKMELRGCASSAACQVINQSITGMQLSYTGNCCETKLCNKAVLFPGNNDKHIF</sequence>
<dbReference type="EMBL" id="BEZZ01002184">
    <property type="protein sequence ID" value="GCC21355.1"/>
    <property type="molecule type" value="Genomic_DNA"/>
</dbReference>
<protein>
    <recommendedName>
        <fullName evidence="4">UPAR/Ly6 domain-containing protein</fullName>
    </recommendedName>
</protein>
<reference evidence="5 6" key="1">
    <citation type="journal article" date="2018" name="Nat. Ecol. Evol.">
        <title>Shark genomes provide insights into elasmobranch evolution and the origin of vertebrates.</title>
        <authorList>
            <person name="Hara Y"/>
            <person name="Yamaguchi K"/>
            <person name="Onimaru K"/>
            <person name="Kadota M"/>
            <person name="Koyanagi M"/>
            <person name="Keeley SD"/>
            <person name="Tatsumi K"/>
            <person name="Tanaka K"/>
            <person name="Motone F"/>
            <person name="Kageyama Y"/>
            <person name="Nozu R"/>
            <person name="Adachi N"/>
            <person name="Nishimura O"/>
            <person name="Nakagawa R"/>
            <person name="Tanegashima C"/>
            <person name="Kiyatake I"/>
            <person name="Matsumoto R"/>
            <person name="Murakumo K"/>
            <person name="Nishida K"/>
            <person name="Terakita A"/>
            <person name="Kuratani S"/>
            <person name="Sato K"/>
            <person name="Hyodo S Kuraku.S."/>
        </authorList>
    </citation>
    <scope>NUCLEOTIDE SEQUENCE [LARGE SCALE GENOMIC DNA]</scope>
</reference>
<dbReference type="Gene3D" id="2.10.60.10">
    <property type="entry name" value="CD59"/>
    <property type="match status" value="2"/>
</dbReference>
<dbReference type="InterPro" id="IPR050918">
    <property type="entry name" value="CNF-like_PLA2_Inhibitor"/>
</dbReference>
<evidence type="ECO:0000259" key="4">
    <source>
        <dbReference type="SMART" id="SM00134"/>
    </source>
</evidence>
<dbReference type="OrthoDB" id="5945173at2759"/>
<feature type="chain" id="PRO_5019385685" description="UPAR/Ly6 domain-containing protein" evidence="3">
    <location>
        <begin position="20"/>
        <end position="197"/>
    </location>
</feature>
<dbReference type="PANTHER" id="PTHR20914">
    <property type="entry name" value="LY6/PLAUR DOMAIN-CONTAINING PROTEIN 8"/>
    <property type="match status" value="1"/>
</dbReference>
<keyword evidence="3" id="KW-0732">Signal</keyword>
<gene>
    <name evidence="5" type="ORF">chiPu_0019824</name>
</gene>
<dbReference type="OMA" id="EEISCCQ"/>
<dbReference type="InterPro" id="IPR016054">
    <property type="entry name" value="LY6_UPA_recep-like"/>
</dbReference>
<evidence type="ECO:0000256" key="1">
    <source>
        <dbReference type="ARBA" id="ARBA00004613"/>
    </source>
</evidence>
<proteinExistence type="predicted"/>
<organism evidence="5 6">
    <name type="scientific">Chiloscyllium punctatum</name>
    <name type="common">Brownbanded bambooshark</name>
    <name type="synonym">Hemiscyllium punctatum</name>
    <dbReference type="NCBI Taxonomy" id="137246"/>
    <lineage>
        <taxon>Eukaryota</taxon>
        <taxon>Metazoa</taxon>
        <taxon>Chordata</taxon>
        <taxon>Craniata</taxon>
        <taxon>Vertebrata</taxon>
        <taxon>Chondrichthyes</taxon>
        <taxon>Elasmobranchii</taxon>
        <taxon>Galeomorphii</taxon>
        <taxon>Galeoidea</taxon>
        <taxon>Orectolobiformes</taxon>
        <taxon>Hemiscylliidae</taxon>
        <taxon>Chiloscyllium</taxon>
    </lineage>
</organism>
<dbReference type="PANTHER" id="PTHR20914:SF9">
    <property type="entry name" value="COILED, ISOFORM A"/>
    <property type="match status" value="1"/>
</dbReference>
<feature type="signal peptide" evidence="3">
    <location>
        <begin position="1"/>
        <end position="19"/>
    </location>
</feature>
<accession>A0A401RT75</accession>
<feature type="domain" description="UPAR/Ly6" evidence="4">
    <location>
        <begin position="20"/>
        <end position="109"/>
    </location>
</feature>
<dbReference type="AlphaFoldDB" id="A0A401RT75"/>
<dbReference type="STRING" id="137246.A0A401RT75"/>
<feature type="domain" description="UPAR/Ly6" evidence="4">
    <location>
        <begin position="110"/>
        <end position="197"/>
    </location>
</feature>
<evidence type="ECO:0000313" key="5">
    <source>
        <dbReference type="EMBL" id="GCC21355.1"/>
    </source>
</evidence>
<comment type="subcellular location">
    <subcellularLocation>
        <location evidence="1">Secreted</location>
    </subcellularLocation>
</comment>
<keyword evidence="6" id="KW-1185">Reference proteome</keyword>
<keyword evidence="2" id="KW-0964">Secreted</keyword>
<comment type="caution">
    <text evidence="5">The sequence shown here is derived from an EMBL/GenBank/DDBJ whole genome shotgun (WGS) entry which is preliminary data.</text>
</comment>
<dbReference type="GO" id="GO:0005576">
    <property type="term" value="C:extracellular region"/>
    <property type="evidence" value="ECO:0007669"/>
    <property type="project" value="UniProtKB-SubCell"/>
</dbReference>